<dbReference type="InterPro" id="IPR005914">
    <property type="entry name" value="Acac_CoA_synth"/>
</dbReference>
<dbReference type="Proteomes" id="UP000838748">
    <property type="component" value="Unassembled WGS sequence"/>
</dbReference>
<gene>
    <name evidence="6" type="primary">acs_1</name>
    <name evidence="6" type="ORF">VMF7928_00859</name>
</gene>
<evidence type="ECO:0000256" key="4">
    <source>
        <dbReference type="ARBA" id="ARBA00022840"/>
    </source>
</evidence>
<dbReference type="NCBIfam" id="TIGR01217">
    <property type="entry name" value="ac_ac_CoA_syn"/>
    <property type="match status" value="1"/>
</dbReference>
<keyword evidence="3" id="KW-0547">Nucleotide-binding</keyword>
<evidence type="ECO:0000256" key="1">
    <source>
        <dbReference type="ARBA" id="ARBA00006432"/>
    </source>
</evidence>
<dbReference type="Pfam" id="PF00501">
    <property type="entry name" value="AMP-binding"/>
    <property type="match status" value="1"/>
</dbReference>
<organism evidence="6 7">
    <name type="scientific">Vibrio marisflavi CECT 7928</name>
    <dbReference type="NCBI Taxonomy" id="634439"/>
    <lineage>
        <taxon>Bacteria</taxon>
        <taxon>Pseudomonadati</taxon>
        <taxon>Pseudomonadota</taxon>
        <taxon>Gammaproteobacteria</taxon>
        <taxon>Vibrionales</taxon>
        <taxon>Vibrionaceae</taxon>
        <taxon>Vibrio</taxon>
    </lineage>
</organism>
<sequence length="658" mass="73875">MSHSEPIWTPSRERVESSNLTQFIKHINMQGEAISDYNSLHNWSVKEKKRFWLEVWQYCDIIGFMGDCIHGEGIAKWGNFYPSRDTIWFPQAQLNYAENLLSYAFQKPNEIAIEFKNECGQSRQLTWQKLCDQVSLMQQWLKQNGIEKGDVVAGYLPYIPESVIAMLATTSLGAIWTSTSPDFGVESVVERFGQVKPKILFCVNGYNFNGKTFEMHDKNSEIVSTIPSIRNICQIEYLVENQQSEPKNSNFSDWEAILSSYIPRGIRYQRVAFNDPLYVLYSSGTTGKPKCIVHSVGGTILNHLKEHQLHCDIQPGDNVLYYTTCGWMMWNWHVSSLASGATLVIYDGSPVHPIPSVLWQVAQELDVTLFGTSAKYLEAIQKQQVSPSLHYDLPKLRTLCSTGSVLYPEQFEFVYSHIKADLHLASISGGTDICGCFVLGNPISPVYKGECQSAGLGLEVSAFNEEGEPVAEQRGELVCLNSFPNQPLGFWQDDGEKYHNAYWGKYPNTWHHGDDVKKTETSGFVFYGRSDTTLNPGGVRIGTGEIYRQVNQIDSILDSVAVGQLVNGDEQIVLFVKLNPEHSLTDELVGDIKKRLRNQCSPRHVPSKILAISDIPKTKSGKIVELAVKQVVNGQTVNNIGAIDNPELLDEVAKLIHS</sequence>
<keyword evidence="7" id="KW-1185">Reference proteome</keyword>
<dbReference type="PANTHER" id="PTHR42921:SF1">
    <property type="entry name" value="ACETOACETYL-COA SYNTHETASE"/>
    <property type="match status" value="1"/>
</dbReference>
<accession>A0ABM9A0U3</accession>
<dbReference type="InterPro" id="IPR000873">
    <property type="entry name" value="AMP-dep_synth/lig_dom"/>
</dbReference>
<dbReference type="EC" id="6.2.1.1" evidence="6"/>
<dbReference type="PROSITE" id="PS00455">
    <property type="entry name" value="AMP_BINDING"/>
    <property type="match status" value="1"/>
</dbReference>
<dbReference type="Gene3D" id="3.40.50.12780">
    <property type="entry name" value="N-terminal domain of ligase-like"/>
    <property type="match status" value="1"/>
</dbReference>
<evidence type="ECO:0000259" key="5">
    <source>
        <dbReference type="Pfam" id="PF00501"/>
    </source>
</evidence>
<reference evidence="6" key="1">
    <citation type="submission" date="2021-11" db="EMBL/GenBank/DDBJ databases">
        <authorList>
            <person name="Rodrigo-Torres L."/>
            <person name="Arahal R. D."/>
            <person name="Lucena T."/>
        </authorList>
    </citation>
    <scope>NUCLEOTIDE SEQUENCE</scope>
    <source>
        <strain evidence="6">CECT 7928</strain>
    </source>
</reference>
<dbReference type="SUPFAM" id="SSF56801">
    <property type="entry name" value="Acetyl-CoA synthetase-like"/>
    <property type="match status" value="1"/>
</dbReference>
<name>A0ABM9A0U3_9VIBR</name>
<protein>
    <submittedName>
        <fullName evidence="6">Acetyl-coenzyme A synthetase</fullName>
        <ecNumber evidence="6">6.2.1.1</ecNumber>
    </submittedName>
</protein>
<dbReference type="GO" id="GO:0003987">
    <property type="term" value="F:acetate-CoA ligase activity"/>
    <property type="evidence" value="ECO:0007669"/>
    <property type="project" value="UniProtKB-EC"/>
</dbReference>
<evidence type="ECO:0000256" key="3">
    <source>
        <dbReference type="ARBA" id="ARBA00022741"/>
    </source>
</evidence>
<keyword evidence="4" id="KW-0067">ATP-binding</keyword>
<proteinExistence type="inferred from homology"/>
<evidence type="ECO:0000313" key="7">
    <source>
        <dbReference type="Proteomes" id="UP000838748"/>
    </source>
</evidence>
<dbReference type="RefSeq" id="WP_237360236.1">
    <property type="nucleotide sequence ID" value="NZ_CAKLDM010000001.1"/>
</dbReference>
<feature type="domain" description="AMP-dependent synthetase/ligase" evidence="5">
    <location>
        <begin position="106"/>
        <end position="478"/>
    </location>
</feature>
<comment type="similarity">
    <text evidence="1">Belongs to the ATP-dependent AMP-binding enzyme family.</text>
</comment>
<dbReference type="PANTHER" id="PTHR42921">
    <property type="entry name" value="ACETOACETYL-COA SYNTHETASE"/>
    <property type="match status" value="1"/>
</dbReference>
<dbReference type="EMBL" id="CAKLDM010000001">
    <property type="protein sequence ID" value="CAH0537005.1"/>
    <property type="molecule type" value="Genomic_DNA"/>
</dbReference>
<keyword evidence="2 6" id="KW-0436">Ligase</keyword>
<dbReference type="InterPro" id="IPR045851">
    <property type="entry name" value="AMP-bd_C_sf"/>
</dbReference>
<dbReference type="Gene3D" id="3.30.300.30">
    <property type="match status" value="1"/>
</dbReference>
<dbReference type="NCBIfam" id="NF002937">
    <property type="entry name" value="PRK03584.1"/>
    <property type="match status" value="1"/>
</dbReference>
<evidence type="ECO:0000256" key="2">
    <source>
        <dbReference type="ARBA" id="ARBA00022598"/>
    </source>
</evidence>
<evidence type="ECO:0000313" key="6">
    <source>
        <dbReference type="EMBL" id="CAH0537005.1"/>
    </source>
</evidence>
<comment type="caution">
    <text evidence="6">The sequence shown here is derived from an EMBL/GenBank/DDBJ whole genome shotgun (WGS) entry which is preliminary data.</text>
</comment>
<dbReference type="InterPro" id="IPR020845">
    <property type="entry name" value="AMP-binding_CS"/>
</dbReference>
<dbReference type="InterPro" id="IPR042099">
    <property type="entry name" value="ANL_N_sf"/>
</dbReference>